<protein>
    <submittedName>
        <fullName evidence="2">Uncharacterized protein</fullName>
    </submittedName>
</protein>
<evidence type="ECO:0000256" key="1">
    <source>
        <dbReference type="SAM" id="MobiDB-lite"/>
    </source>
</evidence>
<sequence>MEAPSSDTTTAPMLCSASAASNSVTVAPGRTVATVVPLPRRIALMSIDTTSSHWERSGRVPLTSPPNVMVKRMPRQSGDVGGDGPAPRSAGSGTGGPDE</sequence>
<gene>
    <name evidence="2" type="ORF">GCM10022226_28230</name>
</gene>
<dbReference type="EMBL" id="BAAAZR010000004">
    <property type="protein sequence ID" value="GAA3806483.1"/>
    <property type="molecule type" value="Genomic_DNA"/>
</dbReference>
<keyword evidence="3" id="KW-1185">Reference proteome</keyword>
<dbReference type="Proteomes" id="UP001500888">
    <property type="component" value="Unassembled WGS sequence"/>
</dbReference>
<name>A0ABP7I530_9ACTN</name>
<feature type="region of interest" description="Disordered" evidence="1">
    <location>
        <begin position="52"/>
        <end position="99"/>
    </location>
</feature>
<evidence type="ECO:0000313" key="3">
    <source>
        <dbReference type="Proteomes" id="UP001500888"/>
    </source>
</evidence>
<accession>A0ABP7I530</accession>
<comment type="caution">
    <text evidence="2">The sequence shown here is derived from an EMBL/GenBank/DDBJ whole genome shotgun (WGS) entry which is preliminary data.</text>
</comment>
<reference evidence="3" key="1">
    <citation type="journal article" date="2019" name="Int. J. Syst. Evol. Microbiol.">
        <title>The Global Catalogue of Microorganisms (GCM) 10K type strain sequencing project: providing services to taxonomists for standard genome sequencing and annotation.</title>
        <authorList>
            <consortium name="The Broad Institute Genomics Platform"/>
            <consortium name="The Broad Institute Genome Sequencing Center for Infectious Disease"/>
            <person name="Wu L."/>
            <person name="Ma J."/>
        </authorList>
    </citation>
    <scope>NUCLEOTIDE SEQUENCE [LARGE SCALE GENOMIC DNA]</scope>
    <source>
        <strain evidence="3">JCM 16908</strain>
    </source>
</reference>
<proteinExistence type="predicted"/>
<organism evidence="2 3">
    <name type="scientific">Sphaerisporangium flaviroseum</name>
    <dbReference type="NCBI Taxonomy" id="509199"/>
    <lineage>
        <taxon>Bacteria</taxon>
        <taxon>Bacillati</taxon>
        <taxon>Actinomycetota</taxon>
        <taxon>Actinomycetes</taxon>
        <taxon>Streptosporangiales</taxon>
        <taxon>Streptosporangiaceae</taxon>
        <taxon>Sphaerisporangium</taxon>
    </lineage>
</organism>
<evidence type="ECO:0000313" key="2">
    <source>
        <dbReference type="EMBL" id="GAA3806483.1"/>
    </source>
</evidence>